<gene>
    <name evidence="1" type="ORF">L1987_48852</name>
</gene>
<keyword evidence="2" id="KW-1185">Reference proteome</keyword>
<reference evidence="1 2" key="2">
    <citation type="journal article" date="2022" name="Mol. Ecol. Resour.">
        <title>The genomes of chicory, endive, great burdock and yacon provide insights into Asteraceae paleo-polyploidization history and plant inulin production.</title>
        <authorList>
            <person name="Fan W."/>
            <person name="Wang S."/>
            <person name="Wang H."/>
            <person name="Wang A."/>
            <person name="Jiang F."/>
            <person name="Liu H."/>
            <person name="Zhao H."/>
            <person name="Xu D."/>
            <person name="Zhang Y."/>
        </authorList>
    </citation>
    <scope>NUCLEOTIDE SEQUENCE [LARGE SCALE GENOMIC DNA]</scope>
    <source>
        <strain evidence="2">cv. Yunnan</strain>
        <tissue evidence="1">Leaves</tissue>
    </source>
</reference>
<name>A0ACB9FSX0_9ASTR</name>
<comment type="caution">
    <text evidence="1">The sequence shown here is derived from an EMBL/GenBank/DDBJ whole genome shotgun (WGS) entry which is preliminary data.</text>
</comment>
<dbReference type="EMBL" id="CM042033">
    <property type="protein sequence ID" value="KAI3774302.1"/>
    <property type="molecule type" value="Genomic_DNA"/>
</dbReference>
<protein>
    <submittedName>
        <fullName evidence="1">Uncharacterized protein</fullName>
    </submittedName>
</protein>
<sequence>MPMMGGDGDAGGDGVAVGHGIGDGDVADLGDARGATKPPPPPFNLVVRVDRIEQMQQTLLSGIQWIIQVEVQRAAVGGYDVPPLSFTVPPPPQQQDPVDHADDMED</sequence>
<evidence type="ECO:0000313" key="2">
    <source>
        <dbReference type="Proteomes" id="UP001056120"/>
    </source>
</evidence>
<reference evidence="2" key="1">
    <citation type="journal article" date="2022" name="Mol. Ecol. Resour.">
        <title>The genomes of chicory, endive, great burdock and yacon provide insights into Asteraceae palaeo-polyploidization history and plant inulin production.</title>
        <authorList>
            <person name="Fan W."/>
            <person name="Wang S."/>
            <person name="Wang H."/>
            <person name="Wang A."/>
            <person name="Jiang F."/>
            <person name="Liu H."/>
            <person name="Zhao H."/>
            <person name="Xu D."/>
            <person name="Zhang Y."/>
        </authorList>
    </citation>
    <scope>NUCLEOTIDE SEQUENCE [LARGE SCALE GENOMIC DNA]</scope>
    <source>
        <strain evidence="2">cv. Yunnan</strain>
    </source>
</reference>
<accession>A0ACB9FSX0</accession>
<organism evidence="1 2">
    <name type="scientific">Smallanthus sonchifolius</name>
    <dbReference type="NCBI Taxonomy" id="185202"/>
    <lineage>
        <taxon>Eukaryota</taxon>
        <taxon>Viridiplantae</taxon>
        <taxon>Streptophyta</taxon>
        <taxon>Embryophyta</taxon>
        <taxon>Tracheophyta</taxon>
        <taxon>Spermatophyta</taxon>
        <taxon>Magnoliopsida</taxon>
        <taxon>eudicotyledons</taxon>
        <taxon>Gunneridae</taxon>
        <taxon>Pentapetalae</taxon>
        <taxon>asterids</taxon>
        <taxon>campanulids</taxon>
        <taxon>Asterales</taxon>
        <taxon>Asteraceae</taxon>
        <taxon>Asteroideae</taxon>
        <taxon>Heliantheae alliance</taxon>
        <taxon>Millerieae</taxon>
        <taxon>Smallanthus</taxon>
    </lineage>
</organism>
<dbReference type="Proteomes" id="UP001056120">
    <property type="component" value="Linkage Group LG16"/>
</dbReference>
<proteinExistence type="predicted"/>
<evidence type="ECO:0000313" key="1">
    <source>
        <dbReference type="EMBL" id="KAI3774302.1"/>
    </source>
</evidence>